<evidence type="ECO:0000313" key="4">
    <source>
        <dbReference type="EMBL" id="CAA6807641.1"/>
    </source>
</evidence>
<dbReference type="PANTHER" id="PTHR42953">
    <property type="entry name" value="HIGH-AFFINITY ZINC UPTAKE SYSTEM PROTEIN ZNUA-RELATED"/>
    <property type="match status" value="1"/>
</dbReference>
<dbReference type="AlphaFoldDB" id="A0A6S6SXB7"/>
<sequence length="243" mass="27763">MFKKIVFSSMIGLNGFLYANINAVVSILPQQTFVEKIGGDQVHVTTMVKPGSDPHTYSPKPSQMVALSKADVYFPIKVEFENAWLDKFAYHNQTMKISDMTKGVNFIPLAKPSYSFEKKKSTQNILYEWAGIFKLKKGTYHWSFAKVSGKYADPKMKFLMLQVTGKNNEEIVKYKKSAEALFYSTEASIVRDGDILNAQQSFYELTFDETKDQTIFTLDIKQSGNYLFLQNICLLNLKIKSIF</sequence>
<dbReference type="GO" id="GO:0046872">
    <property type="term" value="F:metal ion binding"/>
    <property type="evidence" value="ECO:0007669"/>
    <property type="project" value="InterPro"/>
</dbReference>
<keyword evidence="3" id="KW-0732">Signal</keyword>
<dbReference type="SUPFAM" id="SSF53807">
    <property type="entry name" value="Helical backbone' metal receptor"/>
    <property type="match status" value="1"/>
</dbReference>
<evidence type="ECO:0000256" key="2">
    <source>
        <dbReference type="ARBA" id="ARBA00022448"/>
    </source>
</evidence>
<proteinExistence type="inferred from homology"/>
<keyword evidence="2" id="KW-0813">Transport</keyword>
<accession>A0A6S6SXB7</accession>
<evidence type="ECO:0000256" key="1">
    <source>
        <dbReference type="ARBA" id="ARBA00011028"/>
    </source>
</evidence>
<dbReference type="Pfam" id="PF01297">
    <property type="entry name" value="ZnuA"/>
    <property type="match status" value="1"/>
</dbReference>
<comment type="similarity">
    <text evidence="1">Belongs to the bacterial solute-binding protein 9 family.</text>
</comment>
<organism evidence="4">
    <name type="scientific">uncultured Sulfurovum sp</name>
    <dbReference type="NCBI Taxonomy" id="269237"/>
    <lineage>
        <taxon>Bacteria</taxon>
        <taxon>Pseudomonadati</taxon>
        <taxon>Campylobacterota</taxon>
        <taxon>Epsilonproteobacteria</taxon>
        <taxon>Campylobacterales</taxon>
        <taxon>Sulfurovaceae</taxon>
        <taxon>Sulfurovum</taxon>
        <taxon>environmental samples</taxon>
    </lineage>
</organism>
<protein>
    <recommendedName>
        <fullName evidence="5">Zinc ABC transporter, periplasmic-binding protein ZnuA</fullName>
    </recommendedName>
</protein>
<dbReference type="InterPro" id="IPR050492">
    <property type="entry name" value="Bact_metal-bind_prot9"/>
</dbReference>
<dbReference type="InterPro" id="IPR006127">
    <property type="entry name" value="ZnuA-like"/>
</dbReference>
<name>A0A6S6SXB7_9BACT</name>
<evidence type="ECO:0008006" key="5">
    <source>
        <dbReference type="Google" id="ProtNLM"/>
    </source>
</evidence>
<dbReference type="PANTHER" id="PTHR42953:SF3">
    <property type="entry name" value="HIGH-AFFINITY ZINC UPTAKE SYSTEM PROTEIN ZNUA"/>
    <property type="match status" value="1"/>
</dbReference>
<evidence type="ECO:0000256" key="3">
    <source>
        <dbReference type="ARBA" id="ARBA00022729"/>
    </source>
</evidence>
<gene>
    <name evidence="4" type="ORF">HELGO_WM4458</name>
</gene>
<dbReference type="EMBL" id="CACVAP010000053">
    <property type="protein sequence ID" value="CAA6807641.1"/>
    <property type="molecule type" value="Genomic_DNA"/>
</dbReference>
<dbReference type="Gene3D" id="3.40.50.1980">
    <property type="entry name" value="Nitrogenase molybdenum iron protein domain"/>
    <property type="match status" value="1"/>
</dbReference>
<reference evidence="4" key="1">
    <citation type="submission" date="2020-01" db="EMBL/GenBank/DDBJ databases">
        <authorList>
            <person name="Meier V. D."/>
            <person name="Meier V D."/>
        </authorList>
    </citation>
    <scope>NUCLEOTIDE SEQUENCE</scope>
    <source>
        <strain evidence="4">HLG_WM_MAG_06</strain>
    </source>
</reference>
<dbReference type="GO" id="GO:0030001">
    <property type="term" value="P:metal ion transport"/>
    <property type="evidence" value="ECO:0007669"/>
    <property type="project" value="InterPro"/>
</dbReference>